<dbReference type="CDD" id="cd00303">
    <property type="entry name" value="retropepsin_like"/>
    <property type="match status" value="1"/>
</dbReference>
<organism evidence="2 3">
    <name type="scientific">Mucuna pruriens</name>
    <name type="common">Velvet bean</name>
    <name type="synonym">Dolichos pruriens</name>
    <dbReference type="NCBI Taxonomy" id="157652"/>
    <lineage>
        <taxon>Eukaryota</taxon>
        <taxon>Viridiplantae</taxon>
        <taxon>Streptophyta</taxon>
        <taxon>Embryophyta</taxon>
        <taxon>Tracheophyta</taxon>
        <taxon>Spermatophyta</taxon>
        <taxon>Magnoliopsida</taxon>
        <taxon>eudicotyledons</taxon>
        <taxon>Gunneridae</taxon>
        <taxon>Pentapetalae</taxon>
        <taxon>rosids</taxon>
        <taxon>fabids</taxon>
        <taxon>Fabales</taxon>
        <taxon>Fabaceae</taxon>
        <taxon>Papilionoideae</taxon>
        <taxon>50 kb inversion clade</taxon>
        <taxon>NPAAA clade</taxon>
        <taxon>indigoferoid/millettioid clade</taxon>
        <taxon>Phaseoleae</taxon>
        <taxon>Mucuna</taxon>
    </lineage>
</organism>
<accession>A0A371HI13</accession>
<comment type="caution">
    <text evidence="2">The sequence shown here is derived from an EMBL/GenBank/DDBJ whole genome shotgun (WGS) entry which is preliminary data.</text>
</comment>
<gene>
    <name evidence="2" type="ORF">CR513_14140</name>
</gene>
<name>A0A371HI13_MUCPR</name>
<dbReference type="Proteomes" id="UP000257109">
    <property type="component" value="Unassembled WGS sequence"/>
</dbReference>
<sequence>MEVGLIRTQIEESQEATMAMFLKCIKCLGKGHIASKFPNRRTMVLRENVEVESEISQEDTSSSSREESSSKGSHYEGDLLMVRRLMSSLVGEEIEYQRENIFQSRCLVLRKLCSLIIDDESSVNVASHRLVEKLDFPTLPHPRLYKLQWLSEKGELVVDKQVSLAITFGSYKNDIICDVIPMEATHILLDNDNMIRSEMLEGFKDVFSKDVPYGLPPLRGIENHINFTLGTSLPNKPAHRVKLENSKRNLKASWKV</sequence>
<feature type="compositionally biased region" description="Basic and acidic residues" evidence="1">
    <location>
        <begin position="64"/>
        <end position="73"/>
    </location>
</feature>
<dbReference type="EMBL" id="QJKJ01002541">
    <property type="protein sequence ID" value="RDY02410.1"/>
    <property type="molecule type" value="Genomic_DNA"/>
</dbReference>
<reference evidence="2" key="1">
    <citation type="submission" date="2018-05" db="EMBL/GenBank/DDBJ databases">
        <title>Draft genome of Mucuna pruriens seed.</title>
        <authorList>
            <person name="Nnadi N.E."/>
            <person name="Vos R."/>
            <person name="Hasami M.H."/>
            <person name="Devisetty U.K."/>
            <person name="Aguiy J.C."/>
        </authorList>
    </citation>
    <scope>NUCLEOTIDE SEQUENCE [LARGE SCALE GENOMIC DNA]</scope>
    <source>
        <strain evidence="2">JCA_2017</strain>
    </source>
</reference>
<evidence type="ECO:0000313" key="2">
    <source>
        <dbReference type="EMBL" id="RDY02410.1"/>
    </source>
</evidence>
<feature type="non-terminal residue" evidence="2">
    <location>
        <position position="1"/>
    </location>
</feature>
<feature type="region of interest" description="Disordered" evidence="1">
    <location>
        <begin position="51"/>
        <end position="73"/>
    </location>
</feature>
<keyword evidence="3" id="KW-1185">Reference proteome</keyword>
<dbReference type="AlphaFoldDB" id="A0A371HI13"/>
<dbReference type="PANTHER" id="PTHR35046">
    <property type="entry name" value="ZINC KNUCKLE (CCHC-TYPE) FAMILY PROTEIN"/>
    <property type="match status" value="1"/>
</dbReference>
<proteinExistence type="predicted"/>
<dbReference type="OrthoDB" id="1747743at2759"/>
<dbReference type="PANTHER" id="PTHR35046:SF9">
    <property type="entry name" value="RNA-DIRECTED DNA POLYMERASE"/>
    <property type="match status" value="1"/>
</dbReference>
<evidence type="ECO:0000313" key="3">
    <source>
        <dbReference type="Proteomes" id="UP000257109"/>
    </source>
</evidence>
<evidence type="ECO:0000256" key="1">
    <source>
        <dbReference type="SAM" id="MobiDB-lite"/>
    </source>
</evidence>
<protein>
    <submittedName>
        <fullName evidence="2">Uncharacterized protein</fullName>
    </submittedName>
</protein>